<reference evidence="1 2" key="1">
    <citation type="journal article" date="2019" name="PLoS Negl. Trop. Dis.">
        <title>Whole genome sequencing of Entamoeba nuttalli reveals mammalian host-related molecular signatures and a novel octapeptide-repeat surface protein.</title>
        <authorList>
            <person name="Tanaka M."/>
            <person name="Makiuchi T."/>
            <person name="Komiyama T."/>
            <person name="Shiina T."/>
            <person name="Osaki K."/>
            <person name="Tachibana H."/>
        </authorList>
    </citation>
    <scope>NUCLEOTIDE SEQUENCE [LARGE SCALE GENOMIC DNA]</scope>
    <source>
        <strain evidence="1 2">P19-061405</strain>
    </source>
</reference>
<dbReference type="EMBL" id="BAAFRS010000169">
    <property type="protein sequence ID" value="GAB1223983.1"/>
    <property type="molecule type" value="Genomic_DNA"/>
</dbReference>
<dbReference type="PANTHER" id="PTHR45661:SF3">
    <property type="entry name" value="IG-LIKE DOMAIN-CONTAINING PROTEIN"/>
    <property type="match status" value="1"/>
</dbReference>
<evidence type="ECO:0000313" key="1">
    <source>
        <dbReference type="EMBL" id="GAB1223983.1"/>
    </source>
</evidence>
<dbReference type="PANTHER" id="PTHR45661">
    <property type="entry name" value="SURFACE ANTIGEN"/>
    <property type="match status" value="1"/>
</dbReference>
<dbReference type="InterPro" id="IPR032675">
    <property type="entry name" value="LRR_dom_sf"/>
</dbReference>
<dbReference type="Proteomes" id="UP001628156">
    <property type="component" value="Unassembled WGS sequence"/>
</dbReference>
<dbReference type="SUPFAM" id="SSF52058">
    <property type="entry name" value="L domain-like"/>
    <property type="match status" value="1"/>
</dbReference>
<name>A0ABQ0DMK3_9EUKA</name>
<dbReference type="Gene3D" id="3.80.10.10">
    <property type="entry name" value="Ribonuclease Inhibitor"/>
    <property type="match status" value="1"/>
</dbReference>
<keyword evidence="2" id="KW-1185">Reference proteome</keyword>
<proteinExistence type="predicted"/>
<evidence type="ECO:0000313" key="2">
    <source>
        <dbReference type="Proteomes" id="UP001628156"/>
    </source>
</evidence>
<dbReference type="InterPro" id="IPR053139">
    <property type="entry name" value="Surface_bspA-like"/>
</dbReference>
<dbReference type="InterPro" id="IPR026906">
    <property type="entry name" value="LRR_5"/>
</dbReference>
<sequence length="431" mass="49233">MKIKQLGHNEIMIVSKYFDDINDFINLELGVRRYRGNMERFRFNPIPLDDYSRKFFPNIETLNLYNKDDMIFNDGKIFKQLIWYEVDYSTYLKEKEQGNECKNIEYTEYDREEFGDEIPPEVNSFGDNCFEGYDSIKMVIPSSVTKLGMKCFSTSQIEDVSISNAVISIGNACFSFCTNLKRIQLPENICIIPNECFASCTNLLNVTIPSSVSSLGNNAFSFCSSLSECKLPISLRSIQNNCFNGSTSLTSLSLPINISNIGMKVLKGCYSLKSLDVPEPYYLFNRFVLFNRELIGIKLPTSLKEINHTLIQFDLHQNHFEIPCTCTSIGSCCFAYCHSLKSVSIHSNITSIKDRAFYECNNLTSIYLPNTIKELNEYTFDSCTSLSSIHFSNKLERIKERCFQGCLSLNQINIPTTVTFIGDEALPTNYE</sequence>
<evidence type="ECO:0008006" key="3">
    <source>
        <dbReference type="Google" id="ProtNLM"/>
    </source>
</evidence>
<comment type="caution">
    <text evidence="1">The sequence shown here is derived from an EMBL/GenBank/DDBJ whole genome shotgun (WGS) entry which is preliminary data.</text>
</comment>
<dbReference type="Pfam" id="PF13306">
    <property type="entry name" value="LRR_5"/>
    <property type="match status" value="2"/>
</dbReference>
<organism evidence="1 2">
    <name type="scientific">Entamoeba nuttalli</name>
    <dbReference type="NCBI Taxonomy" id="412467"/>
    <lineage>
        <taxon>Eukaryota</taxon>
        <taxon>Amoebozoa</taxon>
        <taxon>Evosea</taxon>
        <taxon>Archamoebae</taxon>
        <taxon>Mastigamoebida</taxon>
        <taxon>Entamoebidae</taxon>
        <taxon>Entamoeba</taxon>
    </lineage>
</organism>
<accession>A0ABQ0DMK3</accession>
<gene>
    <name evidence="1" type="ORF">ENUP19_0169G0008</name>
</gene>
<protein>
    <recommendedName>
        <fullName evidence="3">Leucine rich repeat protein, BspA family protein</fullName>
    </recommendedName>
</protein>